<evidence type="ECO:0000313" key="2">
    <source>
        <dbReference type="Proteomes" id="UP001234297"/>
    </source>
</evidence>
<proteinExistence type="predicted"/>
<keyword evidence="2" id="KW-1185">Reference proteome</keyword>
<dbReference type="EMBL" id="CM056810">
    <property type="protein sequence ID" value="KAJ8644551.1"/>
    <property type="molecule type" value="Genomic_DNA"/>
</dbReference>
<comment type="caution">
    <text evidence="1">The sequence shown here is derived from an EMBL/GenBank/DDBJ whole genome shotgun (WGS) entry which is preliminary data.</text>
</comment>
<name>A0ACC2MFZ9_PERAE</name>
<dbReference type="Proteomes" id="UP001234297">
    <property type="component" value="Chromosome 2"/>
</dbReference>
<protein>
    <submittedName>
        <fullName evidence="1">Uncharacterized protein</fullName>
    </submittedName>
</protein>
<reference evidence="1 2" key="1">
    <citation type="journal article" date="2022" name="Hortic Res">
        <title>A haplotype resolved chromosomal level avocado genome allows analysis of novel avocado genes.</title>
        <authorList>
            <person name="Nath O."/>
            <person name="Fletcher S.J."/>
            <person name="Hayward A."/>
            <person name="Shaw L.M."/>
            <person name="Masouleh A.K."/>
            <person name="Furtado A."/>
            <person name="Henry R.J."/>
            <person name="Mitter N."/>
        </authorList>
    </citation>
    <scope>NUCLEOTIDE SEQUENCE [LARGE SCALE GENOMIC DNA]</scope>
    <source>
        <strain evidence="2">cv. Hass</strain>
    </source>
</reference>
<evidence type="ECO:0000313" key="1">
    <source>
        <dbReference type="EMBL" id="KAJ8644551.1"/>
    </source>
</evidence>
<sequence>MIVAVCWVPKGVSKVVPVVVEPPSKEEIEEILKSNALERRCPGKTPGNNFEDITDGLKELDMEHYDEEDDGIQVFRSELGDAYYPSNDMDPYMKDKDDDDDEEEIEDMVIKPTDAVIVCARNEDDVSHLEVWIFEELGDGDSNMYVHHDIILPAFPLCTIWIDCNLKGGNKEGINSTTFMNVLEQHFLIGINFRLNITIKDFYSYVGLLYREMQIESPPLTHAPMVLQARKCKCSCSEDNFAQKKQKLTV</sequence>
<organism evidence="1 2">
    <name type="scientific">Persea americana</name>
    <name type="common">Avocado</name>
    <dbReference type="NCBI Taxonomy" id="3435"/>
    <lineage>
        <taxon>Eukaryota</taxon>
        <taxon>Viridiplantae</taxon>
        <taxon>Streptophyta</taxon>
        <taxon>Embryophyta</taxon>
        <taxon>Tracheophyta</taxon>
        <taxon>Spermatophyta</taxon>
        <taxon>Magnoliopsida</taxon>
        <taxon>Magnoliidae</taxon>
        <taxon>Laurales</taxon>
        <taxon>Lauraceae</taxon>
        <taxon>Persea</taxon>
    </lineage>
</organism>
<accession>A0ACC2MFZ9</accession>
<gene>
    <name evidence="1" type="ORF">MRB53_006299</name>
</gene>